<accession>B9JKL9</accession>
<comment type="similarity">
    <text evidence="1">Belongs to the LysR transcriptional regulatory family.</text>
</comment>
<dbReference type="eggNOG" id="COG0583">
    <property type="taxonomic scope" value="Bacteria"/>
</dbReference>
<keyword evidence="2" id="KW-0805">Transcription regulation</keyword>
<dbReference type="Gene3D" id="1.10.10.10">
    <property type="entry name" value="Winged helix-like DNA-binding domain superfamily/Winged helix DNA-binding domain"/>
    <property type="match status" value="1"/>
</dbReference>
<dbReference type="Proteomes" id="UP000001600">
    <property type="component" value="Chromosome 2"/>
</dbReference>
<dbReference type="GO" id="GO:0032993">
    <property type="term" value="C:protein-DNA complex"/>
    <property type="evidence" value="ECO:0007669"/>
    <property type="project" value="TreeGrafter"/>
</dbReference>
<evidence type="ECO:0000259" key="8">
    <source>
        <dbReference type="PROSITE" id="PS50931"/>
    </source>
</evidence>
<dbReference type="HOGENOM" id="CLU_039613_6_4_5"/>
<dbReference type="SUPFAM" id="SSF53850">
    <property type="entry name" value="Periplasmic binding protein-like II"/>
    <property type="match status" value="1"/>
</dbReference>
<evidence type="ECO:0000256" key="5">
    <source>
        <dbReference type="ARBA" id="ARBA00054626"/>
    </source>
</evidence>
<dbReference type="PANTHER" id="PTHR30346:SF30">
    <property type="entry name" value="SMALL NEUTRAL PROTEASE REGULATORY PROTEIN"/>
    <property type="match status" value="1"/>
</dbReference>
<evidence type="ECO:0000256" key="7">
    <source>
        <dbReference type="ARBA" id="ARBA00083243"/>
    </source>
</evidence>
<comment type="function">
    <text evidence="5">Transcriptional regulator of the ttuABCDE tartrate utilization operon.</text>
</comment>
<dbReference type="InterPro" id="IPR000847">
    <property type="entry name" value="LysR_HTH_N"/>
</dbReference>
<evidence type="ECO:0000256" key="3">
    <source>
        <dbReference type="ARBA" id="ARBA00023125"/>
    </source>
</evidence>
<dbReference type="AlphaFoldDB" id="B9JKL9"/>
<evidence type="ECO:0000313" key="10">
    <source>
        <dbReference type="Proteomes" id="UP000001600"/>
    </source>
</evidence>
<dbReference type="Gene3D" id="3.40.190.10">
    <property type="entry name" value="Periplasmic binding protein-like II"/>
    <property type="match status" value="2"/>
</dbReference>
<evidence type="ECO:0000256" key="1">
    <source>
        <dbReference type="ARBA" id="ARBA00009437"/>
    </source>
</evidence>
<dbReference type="SUPFAM" id="SSF46785">
    <property type="entry name" value="Winged helix' DNA-binding domain"/>
    <property type="match status" value="1"/>
</dbReference>
<reference evidence="9 10" key="1">
    <citation type="journal article" date="2009" name="J. Bacteriol.">
        <title>Genome sequences of three Agrobacterium biovars help elucidate the evolution of multichromosome genomes in bacteria.</title>
        <authorList>
            <person name="Slater S.C."/>
            <person name="Goldman B.S."/>
            <person name="Goodner B."/>
            <person name="Setubal J.C."/>
            <person name="Farrand S.K."/>
            <person name="Nester E.W."/>
            <person name="Burr T.J."/>
            <person name="Banta L."/>
            <person name="Dickerman A.W."/>
            <person name="Paulsen I."/>
            <person name="Otten L."/>
            <person name="Suen G."/>
            <person name="Welch R."/>
            <person name="Almeida N.F."/>
            <person name="Arnold F."/>
            <person name="Burton O.T."/>
            <person name="Du Z."/>
            <person name="Ewing A."/>
            <person name="Godsy E."/>
            <person name="Heisel S."/>
            <person name="Houmiel K.L."/>
            <person name="Jhaveri J."/>
            <person name="Lu J."/>
            <person name="Miller N.M."/>
            <person name="Norton S."/>
            <person name="Chen Q."/>
            <person name="Phoolcharoen W."/>
            <person name="Ohlin V."/>
            <person name="Ondrusek D."/>
            <person name="Pride N."/>
            <person name="Stricklin S.L."/>
            <person name="Sun J."/>
            <person name="Wheeler C."/>
            <person name="Wilson L."/>
            <person name="Zhu H."/>
            <person name="Wood D.W."/>
        </authorList>
    </citation>
    <scope>NUCLEOTIDE SEQUENCE [LARGE SCALE GENOMIC DNA]</scope>
    <source>
        <strain evidence="10">K84 / ATCC BAA-868</strain>
    </source>
</reference>
<dbReference type="STRING" id="311403.Arad_9416"/>
<dbReference type="PROSITE" id="PS50931">
    <property type="entry name" value="HTH_LYSR"/>
    <property type="match status" value="1"/>
</dbReference>
<evidence type="ECO:0000256" key="2">
    <source>
        <dbReference type="ARBA" id="ARBA00023015"/>
    </source>
</evidence>
<dbReference type="Pfam" id="PF03466">
    <property type="entry name" value="LysR_substrate"/>
    <property type="match status" value="1"/>
</dbReference>
<dbReference type="EMBL" id="CP000629">
    <property type="protein sequence ID" value="ACM30461.1"/>
    <property type="molecule type" value="Genomic_DNA"/>
</dbReference>
<organism evidence="9 10">
    <name type="scientific">Rhizobium rhizogenes (strain K84 / ATCC BAA-868)</name>
    <name type="common">Agrobacterium radiobacter</name>
    <dbReference type="NCBI Taxonomy" id="311403"/>
    <lineage>
        <taxon>Bacteria</taxon>
        <taxon>Pseudomonadati</taxon>
        <taxon>Pseudomonadota</taxon>
        <taxon>Alphaproteobacteria</taxon>
        <taxon>Hyphomicrobiales</taxon>
        <taxon>Rhizobiaceae</taxon>
        <taxon>Rhizobium/Agrobacterium group</taxon>
        <taxon>Rhizobium</taxon>
    </lineage>
</organism>
<dbReference type="GO" id="GO:0003700">
    <property type="term" value="F:DNA-binding transcription factor activity"/>
    <property type="evidence" value="ECO:0007669"/>
    <property type="project" value="InterPro"/>
</dbReference>
<name>B9JKL9_RHIR8</name>
<keyword evidence="4" id="KW-0804">Transcription</keyword>
<dbReference type="KEGG" id="ara:Arad_9416"/>
<evidence type="ECO:0000256" key="4">
    <source>
        <dbReference type="ARBA" id="ARBA00023163"/>
    </source>
</evidence>
<dbReference type="InterPro" id="IPR005119">
    <property type="entry name" value="LysR_subst-bd"/>
</dbReference>
<evidence type="ECO:0000313" key="9">
    <source>
        <dbReference type="EMBL" id="ACM30461.1"/>
    </source>
</evidence>
<evidence type="ECO:0000256" key="6">
    <source>
        <dbReference type="ARBA" id="ARBA00067332"/>
    </source>
</evidence>
<gene>
    <name evidence="9" type="ordered locus">Arad_9416</name>
</gene>
<sequence>MTLPYVICMYMIELRHLRYAVAVADAGHITRAAEQLGIQQPPLSQQIRALETMIGTPLFHRLPRGMALTAAGQTLVERARIILANVDLAVEATQRSARGEQGNLAIGFTSSAAFHPLVSSMVRSLKQSAPDVALALEEASTGDLIEALRAERLDVAFVRSPVDASAGLVIEPILDEEMLVALPDQHPLVTGAVSRRRHGISSRRIPLLDLANETFILYRRPSGPGLYDSIIAACRAAGFSPRIGQEAPRLLSTLSLVAASLGISIIPESMARLEANGIVYFRIEKAAGLVAPLHLAYRDETPSGVVRRFIESVRQHR</sequence>
<dbReference type="Pfam" id="PF00126">
    <property type="entry name" value="HTH_1"/>
    <property type="match status" value="1"/>
</dbReference>
<dbReference type="CDD" id="cd08451">
    <property type="entry name" value="PBP2_BudR"/>
    <property type="match status" value="1"/>
</dbReference>
<proteinExistence type="inferred from homology"/>
<dbReference type="InterPro" id="IPR036388">
    <property type="entry name" value="WH-like_DNA-bd_sf"/>
</dbReference>
<dbReference type="PANTHER" id="PTHR30346">
    <property type="entry name" value="TRANSCRIPTIONAL DUAL REGULATOR HCAR-RELATED"/>
    <property type="match status" value="1"/>
</dbReference>
<dbReference type="GO" id="GO:0003677">
    <property type="term" value="F:DNA binding"/>
    <property type="evidence" value="ECO:0007669"/>
    <property type="project" value="UniProtKB-KW"/>
</dbReference>
<protein>
    <recommendedName>
        <fullName evidence="6">HTH-type transcriptional regulator TtuA</fullName>
    </recommendedName>
    <alternativeName>
        <fullName evidence="7">Tartrate utilization transcriptional regulator</fullName>
    </alternativeName>
</protein>
<dbReference type="FunFam" id="1.10.10.10:FF:000001">
    <property type="entry name" value="LysR family transcriptional regulator"/>
    <property type="match status" value="1"/>
</dbReference>
<keyword evidence="3" id="KW-0238">DNA-binding</keyword>
<dbReference type="InterPro" id="IPR037410">
    <property type="entry name" value="BudR_PBP2"/>
</dbReference>
<dbReference type="InterPro" id="IPR036390">
    <property type="entry name" value="WH_DNA-bd_sf"/>
</dbReference>
<dbReference type="PRINTS" id="PR00039">
    <property type="entry name" value="HTHLYSR"/>
</dbReference>
<feature type="domain" description="HTH lysR-type" evidence="8">
    <location>
        <begin position="12"/>
        <end position="69"/>
    </location>
</feature>